<protein>
    <submittedName>
        <fullName evidence="1">35309_t:CDS:1</fullName>
    </submittedName>
</protein>
<dbReference type="InterPro" id="IPR036691">
    <property type="entry name" value="Endo/exonu/phosph_ase_sf"/>
</dbReference>
<proteinExistence type="predicted"/>
<reference evidence="1 2" key="1">
    <citation type="submission" date="2021-06" db="EMBL/GenBank/DDBJ databases">
        <authorList>
            <person name="Kallberg Y."/>
            <person name="Tangrot J."/>
            <person name="Rosling A."/>
        </authorList>
    </citation>
    <scope>NUCLEOTIDE SEQUENCE [LARGE SCALE GENOMIC DNA]</scope>
    <source>
        <strain evidence="1 2">120-4 pot B 10/14</strain>
    </source>
</reference>
<dbReference type="Proteomes" id="UP000789901">
    <property type="component" value="Unassembled WGS sequence"/>
</dbReference>
<comment type="caution">
    <text evidence="1">The sequence shown here is derived from an EMBL/GenBank/DDBJ whole genome shotgun (WGS) entry which is preliminary data.</text>
</comment>
<dbReference type="EMBL" id="CAJVQB010022449">
    <property type="protein sequence ID" value="CAG8799630.1"/>
    <property type="molecule type" value="Genomic_DNA"/>
</dbReference>
<accession>A0ABN7VUC5</accession>
<sequence length="185" mass="21416">MFCWSDADKDKKKSSGVGLLIDKQWKKHIENISKSKNFKQKVTLHNWLNKNNFAGIYRVLNLTEKAFTWINGFSSTKINQIWVSNNLSLGLLAANITEMDMFTGSDYVIVLASLHLIHLTSNCTLMKIKKNQVKRTIFLYDEAKDNWNSYHTDLDNSLLNNIKTEYLFQFDEKSNLNGNESLNDL</sequence>
<dbReference type="SUPFAM" id="SSF56219">
    <property type="entry name" value="DNase I-like"/>
    <property type="match status" value="1"/>
</dbReference>
<gene>
    <name evidence="1" type="ORF">GMARGA_LOCUS22828</name>
</gene>
<keyword evidence="2" id="KW-1185">Reference proteome</keyword>
<evidence type="ECO:0000313" key="2">
    <source>
        <dbReference type="Proteomes" id="UP000789901"/>
    </source>
</evidence>
<name>A0ABN7VUC5_GIGMA</name>
<organism evidence="1 2">
    <name type="scientific">Gigaspora margarita</name>
    <dbReference type="NCBI Taxonomy" id="4874"/>
    <lineage>
        <taxon>Eukaryota</taxon>
        <taxon>Fungi</taxon>
        <taxon>Fungi incertae sedis</taxon>
        <taxon>Mucoromycota</taxon>
        <taxon>Glomeromycotina</taxon>
        <taxon>Glomeromycetes</taxon>
        <taxon>Diversisporales</taxon>
        <taxon>Gigasporaceae</taxon>
        <taxon>Gigaspora</taxon>
    </lineage>
</organism>
<evidence type="ECO:0000313" key="1">
    <source>
        <dbReference type="EMBL" id="CAG8799630.1"/>
    </source>
</evidence>